<organism evidence="10 11">
    <name type="scientific">Chlamydomonas eustigma</name>
    <dbReference type="NCBI Taxonomy" id="1157962"/>
    <lineage>
        <taxon>Eukaryota</taxon>
        <taxon>Viridiplantae</taxon>
        <taxon>Chlorophyta</taxon>
        <taxon>core chlorophytes</taxon>
        <taxon>Chlorophyceae</taxon>
        <taxon>CS clade</taxon>
        <taxon>Chlamydomonadales</taxon>
        <taxon>Chlamydomonadaceae</taxon>
        <taxon>Chlamydomonas</taxon>
    </lineage>
</organism>
<dbReference type="EMBL" id="BEGY01000018">
    <property type="protein sequence ID" value="GAX76566.1"/>
    <property type="molecule type" value="Genomic_DNA"/>
</dbReference>
<dbReference type="PANTHER" id="PTHR23505:SF79">
    <property type="entry name" value="PROTEIN SPINSTER"/>
    <property type="match status" value="1"/>
</dbReference>
<keyword evidence="3 8" id="KW-0812">Transmembrane</keyword>
<dbReference type="Gene3D" id="1.20.1250.20">
    <property type="entry name" value="MFS general substrate transporter like domains"/>
    <property type="match status" value="2"/>
</dbReference>
<dbReference type="STRING" id="1157962.A0A250X0I6"/>
<feature type="transmembrane region" description="Helical" evidence="8">
    <location>
        <begin position="164"/>
        <end position="184"/>
    </location>
</feature>
<feature type="transmembrane region" description="Helical" evidence="8">
    <location>
        <begin position="20"/>
        <end position="39"/>
    </location>
</feature>
<feature type="transmembrane region" description="Helical" evidence="8">
    <location>
        <begin position="468"/>
        <end position="491"/>
    </location>
</feature>
<evidence type="ECO:0000256" key="6">
    <source>
        <dbReference type="ARBA" id="ARBA00024338"/>
    </source>
</evidence>
<accession>A0A250X0I6</accession>
<dbReference type="InterPro" id="IPR020846">
    <property type="entry name" value="MFS_dom"/>
</dbReference>
<dbReference type="PANTHER" id="PTHR23505">
    <property type="entry name" value="SPINSTER"/>
    <property type="match status" value="1"/>
</dbReference>
<dbReference type="SUPFAM" id="SSF103473">
    <property type="entry name" value="MFS general substrate transporter"/>
    <property type="match status" value="1"/>
</dbReference>
<keyword evidence="2" id="KW-0813">Transport</keyword>
<keyword evidence="11" id="KW-1185">Reference proteome</keyword>
<dbReference type="InterPro" id="IPR044770">
    <property type="entry name" value="MFS_spinster-like"/>
</dbReference>
<feature type="transmembrane region" description="Helical" evidence="8">
    <location>
        <begin position="408"/>
        <end position="430"/>
    </location>
</feature>
<dbReference type="OrthoDB" id="548622at2759"/>
<dbReference type="GO" id="GO:0016020">
    <property type="term" value="C:membrane"/>
    <property type="evidence" value="ECO:0007669"/>
    <property type="project" value="UniProtKB-SubCell"/>
</dbReference>
<dbReference type="InterPro" id="IPR011701">
    <property type="entry name" value="MFS"/>
</dbReference>
<reference evidence="10 11" key="1">
    <citation type="submission" date="2017-08" db="EMBL/GenBank/DDBJ databases">
        <title>Acidophilic green algal genome provides insights into adaptation to an acidic environment.</title>
        <authorList>
            <person name="Hirooka S."/>
            <person name="Hirose Y."/>
            <person name="Kanesaki Y."/>
            <person name="Higuchi S."/>
            <person name="Fujiwara T."/>
            <person name="Onuma R."/>
            <person name="Era A."/>
            <person name="Ohbayashi R."/>
            <person name="Uzuka A."/>
            <person name="Nozaki H."/>
            <person name="Yoshikawa H."/>
            <person name="Miyagishima S.Y."/>
        </authorList>
    </citation>
    <scope>NUCLEOTIDE SEQUENCE [LARGE SCALE GENOMIC DNA]</scope>
    <source>
        <strain evidence="10 11">NIES-2499</strain>
    </source>
</reference>
<dbReference type="PROSITE" id="PS50850">
    <property type="entry name" value="MFS"/>
    <property type="match status" value="1"/>
</dbReference>
<keyword evidence="4 8" id="KW-1133">Transmembrane helix</keyword>
<evidence type="ECO:0000256" key="2">
    <source>
        <dbReference type="ARBA" id="ARBA00022448"/>
    </source>
</evidence>
<comment type="similarity">
    <text evidence="6">Belongs to the major facilitator superfamily. Spinster (TC 2.A.1.49) family.</text>
</comment>
<feature type="region of interest" description="Disordered" evidence="7">
    <location>
        <begin position="587"/>
        <end position="608"/>
    </location>
</feature>
<protein>
    <recommendedName>
        <fullName evidence="9">Major facilitator superfamily (MFS) profile domain-containing protein</fullName>
    </recommendedName>
</protein>
<comment type="caution">
    <text evidence="10">The sequence shown here is derived from an EMBL/GenBank/DDBJ whole genome shotgun (WGS) entry which is preliminary data.</text>
</comment>
<feature type="transmembrane region" description="Helical" evidence="8">
    <location>
        <begin position="196"/>
        <end position="214"/>
    </location>
</feature>
<evidence type="ECO:0000259" key="9">
    <source>
        <dbReference type="PROSITE" id="PS50850"/>
    </source>
</evidence>
<dbReference type="InterPro" id="IPR036259">
    <property type="entry name" value="MFS_trans_sf"/>
</dbReference>
<evidence type="ECO:0000256" key="7">
    <source>
        <dbReference type="SAM" id="MobiDB-lite"/>
    </source>
</evidence>
<proteinExistence type="inferred from homology"/>
<dbReference type="Proteomes" id="UP000232323">
    <property type="component" value="Unassembled WGS sequence"/>
</dbReference>
<dbReference type="GO" id="GO:0022857">
    <property type="term" value="F:transmembrane transporter activity"/>
    <property type="evidence" value="ECO:0007669"/>
    <property type="project" value="InterPro"/>
</dbReference>
<feature type="domain" description="Major facilitator superfamily (MFS) profile" evidence="9">
    <location>
        <begin position="26"/>
        <end position="566"/>
    </location>
</feature>
<feature type="region of interest" description="Disordered" evidence="7">
    <location>
        <begin position="241"/>
        <end position="268"/>
    </location>
</feature>
<evidence type="ECO:0000256" key="8">
    <source>
        <dbReference type="SAM" id="Phobius"/>
    </source>
</evidence>
<evidence type="ECO:0000256" key="4">
    <source>
        <dbReference type="ARBA" id="ARBA00022989"/>
    </source>
</evidence>
<name>A0A250X0I6_9CHLO</name>
<dbReference type="Pfam" id="PF07690">
    <property type="entry name" value="MFS_1"/>
    <property type="match status" value="1"/>
</dbReference>
<sequence length="608" mass="65403">MFEKFIDFWRFSFRRGDTPYIRPVFVLVLLSYCTLLVWIDQGTISAIGVQGLGPDPPYYDYGIPGLILDLGLSVSQYSWLGPSFTAGLIVGSLIFSILSNTISEMRLLAVGTLLWGVGSTIAGFSNSFGVMILARILGGIGGGSIFVLSFPYIDDVAPPKYRTLWFGILGICQPVGIAVGYIGFGDMGLQNTWRSAFWLQAGLALPFVITAALVPPIRIQTYVSSEDNELAPHSRAALGTRHAEHAGARCRQQQPGGNVGLSRTSSSPSALLSLPLTIKSDGQPQEESDGDFCSGEVDEQAPAANVVKPEYKPPAAASAGGSTLHLLFPVSQVSECELASAQTNSSFISKLKSWVMWRSQRIFQILSHKAWNYNNLGYLPSEFIFQILSYWAPYVVHELYPGYGAASIDLYVGAIAVVGGIVGCLGGGYLLDYIGPSLQNGFKISCISTLLGCIFLSLAFAFPNIPLLGFILLAGAGDIFISAVNPINYALSMWSVHPSARSLSQALLTFSQRMLGDLTAPPIFGALHASINDWRIVANMCISYLVVGVIFFGVGWWTTGNSPDYRPLYEQQEADALAASTAHHAEPVEVQQDPIPGTEPPVVGTTAV</sequence>
<evidence type="ECO:0000256" key="3">
    <source>
        <dbReference type="ARBA" id="ARBA00022692"/>
    </source>
</evidence>
<evidence type="ECO:0000313" key="11">
    <source>
        <dbReference type="Proteomes" id="UP000232323"/>
    </source>
</evidence>
<feature type="transmembrane region" description="Helical" evidence="8">
    <location>
        <begin position="130"/>
        <end position="152"/>
    </location>
</feature>
<feature type="transmembrane region" description="Helical" evidence="8">
    <location>
        <begin position="79"/>
        <end position="98"/>
    </location>
</feature>
<keyword evidence="5 8" id="KW-0472">Membrane</keyword>
<evidence type="ECO:0000256" key="5">
    <source>
        <dbReference type="ARBA" id="ARBA00023136"/>
    </source>
</evidence>
<feature type="transmembrane region" description="Helical" evidence="8">
    <location>
        <begin position="442"/>
        <end position="462"/>
    </location>
</feature>
<evidence type="ECO:0000313" key="10">
    <source>
        <dbReference type="EMBL" id="GAX76566.1"/>
    </source>
</evidence>
<dbReference type="AlphaFoldDB" id="A0A250X0I6"/>
<feature type="transmembrane region" description="Helical" evidence="8">
    <location>
        <begin position="536"/>
        <end position="557"/>
    </location>
</feature>
<gene>
    <name evidence="10" type="ORF">CEUSTIGMA_g4012.t1</name>
</gene>
<comment type="subcellular location">
    <subcellularLocation>
        <location evidence="1">Membrane</location>
        <topology evidence="1">Multi-pass membrane protein</topology>
    </subcellularLocation>
</comment>
<feature type="transmembrane region" description="Helical" evidence="8">
    <location>
        <begin position="105"/>
        <end position="124"/>
    </location>
</feature>
<feature type="transmembrane region" description="Helical" evidence="8">
    <location>
        <begin position="376"/>
        <end position="396"/>
    </location>
</feature>
<evidence type="ECO:0000256" key="1">
    <source>
        <dbReference type="ARBA" id="ARBA00004141"/>
    </source>
</evidence>